<dbReference type="EMBL" id="QCYY01002763">
    <property type="protein sequence ID" value="ROT67762.1"/>
    <property type="molecule type" value="Genomic_DNA"/>
</dbReference>
<dbReference type="PANTHER" id="PTHR44167:SF24">
    <property type="entry name" value="SERINE_THREONINE-PROTEIN KINASE CHK2"/>
    <property type="match status" value="1"/>
</dbReference>
<dbReference type="Gene3D" id="1.10.510.10">
    <property type="entry name" value="Transferase(Phosphotransferase) domain 1"/>
    <property type="match status" value="1"/>
</dbReference>
<reference evidence="6 7" key="2">
    <citation type="submission" date="2019-01" db="EMBL/GenBank/DDBJ databases">
        <title>The decoding of complex shrimp genome reveals the adaptation for benthos swimmer, frequently molting mechanism and breeding impact on genome.</title>
        <authorList>
            <person name="Sun Y."/>
            <person name="Gao Y."/>
            <person name="Yu Y."/>
        </authorList>
    </citation>
    <scope>NUCLEOTIDE SEQUENCE [LARGE SCALE GENOMIC DNA]</scope>
    <source>
        <tissue evidence="6">Muscle</tissue>
    </source>
</reference>
<feature type="binding site" evidence="3">
    <location>
        <position position="43"/>
    </location>
    <ligand>
        <name>ATP</name>
        <dbReference type="ChEBI" id="CHEBI:30616"/>
    </ligand>
</feature>
<dbReference type="SUPFAM" id="SSF56112">
    <property type="entry name" value="Protein kinase-like (PK-like)"/>
    <property type="match status" value="1"/>
</dbReference>
<evidence type="ECO:0000256" key="1">
    <source>
        <dbReference type="ARBA" id="ARBA00022741"/>
    </source>
</evidence>
<proteinExistence type="inferred from homology"/>
<comment type="caution">
    <text evidence="6">The sequence shown here is derived from an EMBL/GenBank/DDBJ whole genome shotgun (WGS) entry which is preliminary data.</text>
</comment>
<dbReference type="Proteomes" id="UP000283509">
    <property type="component" value="Unassembled WGS sequence"/>
</dbReference>
<dbReference type="InterPro" id="IPR008271">
    <property type="entry name" value="Ser/Thr_kinase_AS"/>
</dbReference>
<sequence>MPTPTLTKEELKHLVRGGKPLGSGLTGEAFLVRLQTGRKAVLKRCSDRRFDFVFRNECRILRELRRSGLVPRLLGKSRKPWAILMEHCEGRTGQDLLDDPVSRKETLVRVVRQLANQVGELHKQGYAHNDVKLDNCVVDTSSRPLAVRLIDFGHSVRLGRSGGYDVIPEGAHLAPELSKGGKASPSTDVFSLGHVLDWVMGQVGREFFPKVFHRLAAHALSADPKRRPSPQLFVEAMDHGLAKMRNGVGRR</sequence>
<dbReference type="OrthoDB" id="6365500at2759"/>
<evidence type="ECO:0000256" key="3">
    <source>
        <dbReference type="PROSITE-ProRule" id="PRU10141"/>
    </source>
</evidence>
<reference evidence="6 7" key="1">
    <citation type="submission" date="2018-04" db="EMBL/GenBank/DDBJ databases">
        <authorList>
            <person name="Zhang X."/>
            <person name="Yuan J."/>
            <person name="Li F."/>
            <person name="Xiang J."/>
        </authorList>
    </citation>
    <scope>NUCLEOTIDE SEQUENCE [LARGE SCALE GENOMIC DNA]</scope>
    <source>
        <tissue evidence="6">Muscle</tissue>
    </source>
</reference>
<organism evidence="6 7">
    <name type="scientific">Penaeus vannamei</name>
    <name type="common">Whiteleg shrimp</name>
    <name type="synonym">Litopenaeus vannamei</name>
    <dbReference type="NCBI Taxonomy" id="6689"/>
    <lineage>
        <taxon>Eukaryota</taxon>
        <taxon>Metazoa</taxon>
        <taxon>Ecdysozoa</taxon>
        <taxon>Arthropoda</taxon>
        <taxon>Crustacea</taxon>
        <taxon>Multicrustacea</taxon>
        <taxon>Malacostraca</taxon>
        <taxon>Eumalacostraca</taxon>
        <taxon>Eucarida</taxon>
        <taxon>Decapoda</taxon>
        <taxon>Dendrobranchiata</taxon>
        <taxon>Penaeoidea</taxon>
        <taxon>Penaeidae</taxon>
        <taxon>Penaeus</taxon>
    </lineage>
</organism>
<dbReference type="CDD" id="cd00180">
    <property type="entry name" value="PKc"/>
    <property type="match status" value="1"/>
</dbReference>
<dbReference type="SMART" id="SM00220">
    <property type="entry name" value="S_TKc"/>
    <property type="match status" value="1"/>
</dbReference>
<keyword evidence="1 3" id="KW-0547">Nucleotide-binding</keyword>
<dbReference type="GO" id="GO:0005524">
    <property type="term" value="F:ATP binding"/>
    <property type="evidence" value="ECO:0007669"/>
    <property type="project" value="UniProtKB-UniRule"/>
</dbReference>
<keyword evidence="7" id="KW-1185">Reference proteome</keyword>
<dbReference type="Pfam" id="PF00069">
    <property type="entry name" value="Pkinase"/>
    <property type="match status" value="1"/>
</dbReference>
<dbReference type="AlphaFoldDB" id="A0A3R7NVE3"/>
<dbReference type="PANTHER" id="PTHR44167">
    <property type="entry name" value="OVARIAN-SPECIFIC SERINE/THREONINE-PROTEIN KINASE LOK-RELATED"/>
    <property type="match status" value="1"/>
</dbReference>
<evidence type="ECO:0000259" key="5">
    <source>
        <dbReference type="PROSITE" id="PS50011"/>
    </source>
</evidence>
<dbReference type="InterPro" id="IPR017441">
    <property type="entry name" value="Protein_kinase_ATP_BS"/>
</dbReference>
<protein>
    <submittedName>
        <fullName evidence="6">Serine/threonine protein kinase</fullName>
    </submittedName>
</protein>
<comment type="similarity">
    <text evidence="4">Belongs to the protein kinase superfamily.</text>
</comment>
<feature type="domain" description="Protein kinase" evidence="5">
    <location>
        <begin position="15"/>
        <end position="251"/>
    </location>
</feature>
<evidence type="ECO:0000313" key="7">
    <source>
        <dbReference type="Proteomes" id="UP000283509"/>
    </source>
</evidence>
<evidence type="ECO:0000313" key="6">
    <source>
        <dbReference type="EMBL" id="ROT67762.1"/>
    </source>
</evidence>
<keyword evidence="6" id="KW-0808">Transferase</keyword>
<keyword evidence="4 6" id="KW-0723">Serine/threonine-protein kinase</keyword>
<evidence type="ECO:0000256" key="2">
    <source>
        <dbReference type="ARBA" id="ARBA00022840"/>
    </source>
</evidence>
<keyword evidence="2 3" id="KW-0067">ATP-binding</keyword>
<dbReference type="PROSITE" id="PS00107">
    <property type="entry name" value="PROTEIN_KINASE_ATP"/>
    <property type="match status" value="1"/>
</dbReference>
<dbReference type="PROSITE" id="PS00108">
    <property type="entry name" value="PROTEIN_KINASE_ST"/>
    <property type="match status" value="1"/>
</dbReference>
<evidence type="ECO:0000256" key="4">
    <source>
        <dbReference type="RuleBase" id="RU000304"/>
    </source>
</evidence>
<keyword evidence="6" id="KW-0418">Kinase</keyword>
<gene>
    <name evidence="6" type="ORF">C7M84_014155</name>
</gene>
<dbReference type="InterPro" id="IPR011009">
    <property type="entry name" value="Kinase-like_dom_sf"/>
</dbReference>
<dbReference type="InterPro" id="IPR000719">
    <property type="entry name" value="Prot_kinase_dom"/>
</dbReference>
<dbReference type="PROSITE" id="PS50011">
    <property type="entry name" value="PROTEIN_KINASE_DOM"/>
    <property type="match status" value="1"/>
</dbReference>
<accession>A0A3R7NVE3</accession>
<name>A0A3R7NVE3_PENVA</name>
<dbReference type="GO" id="GO:0004674">
    <property type="term" value="F:protein serine/threonine kinase activity"/>
    <property type="evidence" value="ECO:0007669"/>
    <property type="project" value="UniProtKB-KW"/>
</dbReference>